<sequence>MDSSLKALRKNAFLYGLLLGITLLVIDIITLYVFSLRESVVWVLLAYLFGSIILPLSAAIGVITRLRDKIGGYWNQREATSGIFIIFLCAYLISSFGRLLCFQIIPDQTKSSAINNFANAVGQFLNNLKFQPHTINNIVKSIRQQFDTIDVSKISVLLPNLMFLIIILFVVAFIFGNILKRSPKVGRAFDHNNSNFSA</sequence>
<gene>
    <name evidence="2" type="ORF">ACFSJU_16635</name>
</gene>
<reference evidence="3" key="1">
    <citation type="journal article" date="2019" name="Int. J. Syst. Evol. Microbiol.">
        <title>The Global Catalogue of Microorganisms (GCM) 10K type strain sequencing project: providing services to taxonomists for standard genome sequencing and annotation.</title>
        <authorList>
            <consortium name="The Broad Institute Genomics Platform"/>
            <consortium name="The Broad Institute Genome Sequencing Center for Infectious Disease"/>
            <person name="Wu L."/>
            <person name="Ma J."/>
        </authorList>
    </citation>
    <scope>NUCLEOTIDE SEQUENCE [LARGE SCALE GENOMIC DNA]</scope>
    <source>
        <strain evidence="3">KCTC 42217</strain>
    </source>
</reference>
<feature type="transmembrane region" description="Helical" evidence="1">
    <location>
        <begin position="12"/>
        <end position="34"/>
    </location>
</feature>
<protein>
    <submittedName>
        <fullName evidence="2">DUF4199 family protein</fullName>
    </submittedName>
</protein>
<evidence type="ECO:0000256" key="1">
    <source>
        <dbReference type="SAM" id="Phobius"/>
    </source>
</evidence>
<dbReference type="InterPro" id="IPR025250">
    <property type="entry name" value="DUF4199"/>
</dbReference>
<accession>A0ABW4ZR51</accession>
<feature type="transmembrane region" description="Helical" evidence="1">
    <location>
        <begin position="40"/>
        <end position="63"/>
    </location>
</feature>
<keyword evidence="1" id="KW-1133">Transmembrane helix</keyword>
<dbReference type="RefSeq" id="WP_255904690.1">
    <property type="nucleotide sequence ID" value="NZ_JAFMZO010000004.1"/>
</dbReference>
<dbReference type="EMBL" id="JBHUHZ010000003">
    <property type="protein sequence ID" value="MFD2164037.1"/>
    <property type="molecule type" value="Genomic_DNA"/>
</dbReference>
<dbReference type="Proteomes" id="UP001597387">
    <property type="component" value="Unassembled WGS sequence"/>
</dbReference>
<feature type="transmembrane region" description="Helical" evidence="1">
    <location>
        <begin position="161"/>
        <end position="179"/>
    </location>
</feature>
<proteinExistence type="predicted"/>
<evidence type="ECO:0000313" key="2">
    <source>
        <dbReference type="EMBL" id="MFD2164037.1"/>
    </source>
</evidence>
<keyword evidence="1" id="KW-0812">Transmembrane</keyword>
<evidence type="ECO:0000313" key="3">
    <source>
        <dbReference type="Proteomes" id="UP001597387"/>
    </source>
</evidence>
<name>A0ABW4ZR51_9SPHI</name>
<organism evidence="2 3">
    <name type="scientific">Paradesertivirga mongoliensis</name>
    <dbReference type="NCBI Taxonomy" id="2100740"/>
    <lineage>
        <taxon>Bacteria</taxon>
        <taxon>Pseudomonadati</taxon>
        <taxon>Bacteroidota</taxon>
        <taxon>Sphingobacteriia</taxon>
        <taxon>Sphingobacteriales</taxon>
        <taxon>Sphingobacteriaceae</taxon>
        <taxon>Paradesertivirga</taxon>
    </lineage>
</organism>
<feature type="transmembrane region" description="Helical" evidence="1">
    <location>
        <begin position="83"/>
        <end position="105"/>
    </location>
</feature>
<comment type="caution">
    <text evidence="2">The sequence shown here is derived from an EMBL/GenBank/DDBJ whole genome shotgun (WGS) entry which is preliminary data.</text>
</comment>
<dbReference type="Pfam" id="PF13858">
    <property type="entry name" value="DUF4199"/>
    <property type="match status" value="1"/>
</dbReference>
<keyword evidence="1" id="KW-0472">Membrane</keyword>
<keyword evidence="3" id="KW-1185">Reference proteome</keyword>